<evidence type="ECO:0000313" key="2">
    <source>
        <dbReference type="Proteomes" id="UP000590511"/>
    </source>
</evidence>
<gene>
    <name evidence="1" type="ORF">BJ964_006876</name>
</gene>
<proteinExistence type="predicted"/>
<evidence type="ECO:0000313" key="1">
    <source>
        <dbReference type="EMBL" id="MBB4752715.1"/>
    </source>
</evidence>
<name>A0A7W7MK58_9ACTN</name>
<sequence>MIRNPVPPGHHPGAYAGLWVWDLTGSGHPATFSEVACRIGG</sequence>
<protein>
    <submittedName>
        <fullName evidence="1">Uncharacterized protein</fullName>
    </submittedName>
</protein>
<accession>A0A7W7MK58</accession>
<comment type="caution">
    <text evidence="1">The sequence shown here is derived from an EMBL/GenBank/DDBJ whole genome shotgun (WGS) entry which is preliminary data.</text>
</comment>
<dbReference type="EMBL" id="JACHNC010000001">
    <property type="protein sequence ID" value="MBB4752715.1"/>
    <property type="molecule type" value="Genomic_DNA"/>
</dbReference>
<dbReference type="Proteomes" id="UP000590511">
    <property type="component" value="Unassembled WGS sequence"/>
</dbReference>
<organism evidence="1 2">
    <name type="scientific">Actinoplanes lobatus</name>
    <dbReference type="NCBI Taxonomy" id="113568"/>
    <lineage>
        <taxon>Bacteria</taxon>
        <taxon>Bacillati</taxon>
        <taxon>Actinomycetota</taxon>
        <taxon>Actinomycetes</taxon>
        <taxon>Micromonosporales</taxon>
        <taxon>Micromonosporaceae</taxon>
        <taxon>Actinoplanes</taxon>
    </lineage>
</organism>
<reference evidence="1 2" key="1">
    <citation type="submission" date="2020-08" db="EMBL/GenBank/DDBJ databases">
        <title>Sequencing the genomes of 1000 actinobacteria strains.</title>
        <authorList>
            <person name="Klenk H.-P."/>
        </authorList>
    </citation>
    <scope>NUCLEOTIDE SEQUENCE [LARGE SCALE GENOMIC DNA]</scope>
    <source>
        <strain evidence="1 2">DSM 43150</strain>
    </source>
</reference>
<dbReference type="AlphaFoldDB" id="A0A7W7MK58"/>